<keyword evidence="8" id="KW-1185">Reference proteome</keyword>
<dbReference type="Pfam" id="PF00004">
    <property type="entry name" value="AAA"/>
    <property type="match status" value="1"/>
</dbReference>
<sequence length="615" mass="65987">MRPAVRTADPGPDGGVAERLSEAEVTFRVLGPLALAKGAGAVVLPPSRVANLLAALLLRPNEVVSVGALQEAIWGDDQPAAAKGALQTCAMRLRQLFVRHGITATAIETVPGGYRVRASAETVDLVRFRELAKAADSRPRDDRQLVLLEAALALWNGPVLANVPSETLHRDAVPRLNEERLRVLERLCDLKIRLGFTATALVQLWEATRAYPGNERFAEQLIEALYRTGRQTEAVAEYRRIKDYLSGELGVDPMPRLRRLESSILSGQLLDMRAQITTSVQSAGAHDTPASGPAVRSLREFIGRDEAVRAVTERLVTAPGIVVLTGPPGVGKSALARRVAAQLRGDFAAGQLMIRMSAAGGEPRTTDELAARVAGWARTGAARRGLLILDDVADVQQALTVAPMWTPGDAVLLTSQFSLAGVVARFGGGIERLEELSPAESVALLSTLIGEERVEAEPTATAELAELCGHLPLALRIAAGRLLTRTRASLAESVAWLREDPIIRLALPGDPGMSLLSRFDTAVKRLPPALVDAFLSLGTHDRDALALPDVADRLRITPDVAEAIVDQLADASLLDERPGHYRMRELFRLYSRAATNGRRPDAGAVVTLTASGTEF</sequence>
<comment type="caution">
    <text evidence="7">The sequence shown here is derived from an EMBL/GenBank/DDBJ whole genome shotgun (WGS) entry which is preliminary data.</text>
</comment>
<evidence type="ECO:0000256" key="2">
    <source>
        <dbReference type="ARBA" id="ARBA00023015"/>
    </source>
</evidence>
<dbReference type="EMBL" id="JAMQOL010000037">
    <property type="protein sequence ID" value="MCM4080910.1"/>
    <property type="molecule type" value="Genomic_DNA"/>
</dbReference>
<evidence type="ECO:0000259" key="6">
    <source>
        <dbReference type="PROSITE" id="PS51755"/>
    </source>
</evidence>
<dbReference type="SMART" id="SM00382">
    <property type="entry name" value="AAA"/>
    <property type="match status" value="1"/>
</dbReference>
<dbReference type="InterPro" id="IPR016032">
    <property type="entry name" value="Sig_transdc_resp-reg_C-effctor"/>
</dbReference>
<dbReference type="SMART" id="SM00862">
    <property type="entry name" value="Trans_reg_C"/>
    <property type="match status" value="1"/>
</dbReference>
<dbReference type="CDD" id="cd15831">
    <property type="entry name" value="BTAD"/>
    <property type="match status" value="1"/>
</dbReference>
<dbReference type="InterPro" id="IPR027417">
    <property type="entry name" value="P-loop_NTPase"/>
</dbReference>
<keyword evidence="3 5" id="KW-0238">DNA-binding</keyword>
<dbReference type="InterPro" id="IPR005158">
    <property type="entry name" value="BTAD"/>
</dbReference>
<dbReference type="PANTHER" id="PTHR35807:SF1">
    <property type="entry name" value="TRANSCRIPTIONAL REGULATOR REDD"/>
    <property type="match status" value="1"/>
</dbReference>
<dbReference type="PANTHER" id="PTHR35807">
    <property type="entry name" value="TRANSCRIPTIONAL REGULATOR REDD-RELATED"/>
    <property type="match status" value="1"/>
</dbReference>
<dbReference type="SUPFAM" id="SSF48452">
    <property type="entry name" value="TPR-like"/>
    <property type="match status" value="1"/>
</dbReference>
<dbReference type="PROSITE" id="PS51755">
    <property type="entry name" value="OMPR_PHOB"/>
    <property type="match status" value="1"/>
</dbReference>
<dbReference type="Gene3D" id="3.40.50.300">
    <property type="entry name" value="P-loop containing nucleotide triphosphate hydrolases"/>
    <property type="match status" value="1"/>
</dbReference>
<dbReference type="InterPro" id="IPR003593">
    <property type="entry name" value="AAA+_ATPase"/>
</dbReference>
<dbReference type="PRINTS" id="PR00364">
    <property type="entry name" value="DISEASERSIST"/>
</dbReference>
<dbReference type="InterPro" id="IPR003959">
    <property type="entry name" value="ATPase_AAA_core"/>
</dbReference>
<proteinExistence type="inferred from homology"/>
<dbReference type="SUPFAM" id="SSF46894">
    <property type="entry name" value="C-terminal effector domain of the bipartite response regulators"/>
    <property type="match status" value="1"/>
</dbReference>
<evidence type="ECO:0000256" key="4">
    <source>
        <dbReference type="ARBA" id="ARBA00023163"/>
    </source>
</evidence>
<organism evidence="7 8">
    <name type="scientific">Paractinoplanes hotanensis</name>
    <dbReference type="NCBI Taxonomy" id="2906497"/>
    <lineage>
        <taxon>Bacteria</taxon>
        <taxon>Bacillati</taxon>
        <taxon>Actinomycetota</taxon>
        <taxon>Actinomycetes</taxon>
        <taxon>Micromonosporales</taxon>
        <taxon>Micromonosporaceae</taxon>
        <taxon>Paractinoplanes</taxon>
    </lineage>
</organism>
<dbReference type="InterPro" id="IPR036388">
    <property type="entry name" value="WH-like_DNA-bd_sf"/>
</dbReference>
<dbReference type="Gene3D" id="1.25.40.10">
    <property type="entry name" value="Tetratricopeptide repeat domain"/>
    <property type="match status" value="1"/>
</dbReference>
<gene>
    <name evidence="7" type="ORF">LXN57_25370</name>
</gene>
<dbReference type="CDD" id="cd00009">
    <property type="entry name" value="AAA"/>
    <property type="match status" value="1"/>
</dbReference>
<dbReference type="InterPro" id="IPR001867">
    <property type="entry name" value="OmpR/PhoB-type_DNA-bd"/>
</dbReference>
<dbReference type="Pfam" id="PF03704">
    <property type="entry name" value="BTAD"/>
    <property type="match status" value="1"/>
</dbReference>
<dbReference type="RefSeq" id="WP_251800711.1">
    <property type="nucleotide sequence ID" value="NZ_JAMQOL010000037.1"/>
</dbReference>
<protein>
    <submittedName>
        <fullName evidence="7">Winged helix-turn-helix domain-containing protein</fullName>
    </submittedName>
</protein>
<evidence type="ECO:0000256" key="5">
    <source>
        <dbReference type="PROSITE-ProRule" id="PRU01091"/>
    </source>
</evidence>
<keyword evidence="4" id="KW-0804">Transcription</keyword>
<evidence type="ECO:0000256" key="3">
    <source>
        <dbReference type="ARBA" id="ARBA00023125"/>
    </source>
</evidence>
<feature type="domain" description="OmpR/PhoB-type" evidence="6">
    <location>
        <begin position="17"/>
        <end position="118"/>
    </location>
</feature>
<name>A0ABT0Y4X0_9ACTN</name>
<dbReference type="InterPro" id="IPR011990">
    <property type="entry name" value="TPR-like_helical_dom_sf"/>
</dbReference>
<dbReference type="SMART" id="SM01043">
    <property type="entry name" value="BTAD"/>
    <property type="match status" value="1"/>
</dbReference>
<evidence type="ECO:0000256" key="1">
    <source>
        <dbReference type="ARBA" id="ARBA00005820"/>
    </source>
</evidence>
<dbReference type="InterPro" id="IPR051677">
    <property type="entry name" value="AfsR-DnrI-RedD_regulator"/>
</dbReference>
<reference evidence="7 8" key="1">
    <citation type="submission" date="2022-06" db="EMBL/GenBank/DDBJ databases">
        <title>Actinoplanes abujensis sp. nov., isolated from Nigerian arid soil.</title>
        <authorList>
            <person name="Ding P."/>
        </authorList>
    </citation>
    <scope>NUCLEOTIDE SEQUENCE [LARGE SCALE GENOMIC DNA]</scope>
    <source>
        <strain evidence="8">TRM88002</strain>
    </source>
</reference>
<evidence type="ECO:0000313" key="8">
    <source>
        <dbReference type="Proteomes" id="UP001523216"/>
    </source>
</evidence>
<keyword evidence="2" id="KW-0805">Transcription regulation</keyword>
<dbReference type="SUPFAM" id="SSF52540">
    <property type="entry name" value="P-loop containing nucleoside triphosphate hydrolases"/>
    <property type="match status" value="1"/>
</dbReference>
<comment type="similarity">
    <text evidence="1">Belongs to the AfsR/DnrI/RedD regulatory family.</text>
</comment>
<accession>A0ABT0Y4X0</accession>
<evidence type="ECO:0000313" key="7">
    <source>
        <dbReference type="EMBL" id="MCM4080910.1"/>
    </source>
</evidence>
<feature type="DNA-binding region" description="OmpR/PhoB-type" evidence="5">
    <location>
        <begin position="17"/>
        <end position="118"/>
    </location>
</feature>
<dbReference type="Proteomes" id="UP001523216">
    <property type="component" value="Unassembled WGS sequence"/>
</dbReference>
<dbReference type="Pfam" id="PF00486">
    <property type="entry name" value="Trans_reg_C"/>
    <property type="match status" value="1"/>
</dbReference>
<dbReference type="Gene3D" id="1.10.10.10">
    <property type="entry name" value="Winged helix-like DNA-binding domain superfamily/Winged helix DNA-binding domain"/>
    <property type="match status" value="1"/>
</dbReference>